<evidence type="ECO:0000313" key="8">
    <source>
        <dbReference type="EMBL" id="AAS53083.2"/>
    </source>
</evidence>
<dbReference type="InParanoid" id="Q755W4"/>
<keyword evidence="6" id="KW-0694">RNA-binding</keyword>
<name>Q755W4_EREGS</name>
<dbReference type="OMA" id="CIRSICK"/>
<keyword evidence="9" id="KW-1185">Reference proteome</keyword>
<dbReference type="GO" id="GO:0034353">
    <property type="term" value="F:mRNA 5'-diphosphatase activity"/>
    <property type="evidence" value="ECO:0000318"/>
    <property type="project" value="GO_Central"/>
</dbReference>
<dbReference type="GO" id="GO:0000956">
    <property type="term" value="P:nuclear-transcribed mRNA catabolic process"/>
    <property type="evidence" value="ECO:0000318"/>
    <property type="project" value="GO_Central"/>
</dbReference>
<dbReference type="EC" id="3.6.1.-" evidence="6"/>
<keyword evidence="6" id="KW-0479">Metal-binding</keyword>
<dbReference type="Pfam" id="PF08652">
    <property type="entry name" value="RAI1"/>
    <property type="match status" value="1"/>
</dbReference>
<reference evidence="9" key="2">
    <citation type="journal article" date="2013" name="G3 (Bethesda)">
        <title>Genomes of Ashbya fungi isolated from insects reveal four mating-type loci, numerous translocations, lack of transposons, and distinct gene duplications.</title>
        <authorList>
            <person name="Dietrich F.S."/>
            <person name="Voegeli S."/>
            <person name="Kuo S."/>
            <person name="Philippsen P."/>
        </authorList>
    </citation>
    <scope>GENOME REANNOTATION</scope>
    <source>
        <strain evidence="9">ATCC 10895 / CBS 109.51 / FGSC 9923 / NRRL Y-1056</strain>
    </source>
</reference>
<proteinExistence type="inferred from homology"/>
<dbReference type="GO" id="GO:0000166">
    <property type="term" value="F:nucleotide binding"/>
    <property type="evidence" value="ECO:0007669"/>
    <property type="project" value="UniProtKB-KW"/>
</dbReference>
<dbReference type="Proteomes" id="UP000000591">
    <property type="component" value="Chromosome V"/>
</dbReference>
<reference evidence="8 9" key="1">
    <citation type="journal article" date="2004" name="Science">
        <title>The Ashbya gossypii genome as a tool for mapping the ancient Saccharomyces cerevisiae genome.</title>
        <authorList>
            <person name="Dietrich F.S."/>
            <person name="Voegeli S."/>
            <person name="Brachat S."/>
            <person name="Lerch A."/>
            <person name="Gates K."/>
            <person name="Steiner S."/>
            <person name="Mohr C."/>
            <person name="Pohlmann R."/>
            <person name="Luedi P."/>
            <person name="Choi S."/>
            <person name="Wing R.A."/>
            <person name="Flavier A."/>
            <person name="Gaffney T.D."/>
            <person name="Philippsen P."/>
        </authorList>
    </citation>
    <scope>NUCLEOTIDE SEQUENCE [LARGE SCALE GENOMIC DNA]</scope>
    <source>
        <strain evidence="9">ATCC 10895 / CBS 109.51 / FGSC 9923 / NRRL Y-1056</strain>
    </source>
</reference>
<dbReference type="GO" id="GO:0005634">
    <property type="term" value="C:nucleus"/>
    <property type="evidence" value="ECO:0000318"/>
    <property type="project" value="GO_Central"/>
</dbReference>
<evidence type="ECO:0000256" key="5">
    <source>
        <dbReference type="ARBA" id="ARBA00048124"/>
    </source>
</evidence>
<dbReference type="InterPro" id="IPR039039">
    <property type="entry name" value="RAI1-like_fam"/>
</dbReference>
<dbReference type="AlphaFoldDB" id="Q755W4"/>
<comment type="similarity">
    <text evidence="2 6">Belongs to the DXO/Dom3Z family.</text>
</comment>
<dbReference type="GO" id="GO:0005829">
    <property type="term" value="C:cytosol"/>
    <property type="evidence" value="ECO:0000318"/>
    <property type="project" value="GO_Central"/>
</dbReference>
<keyword evidence="6" id="KW-0539">Nucleus</keyword>
<sequence>MADDISTLAGKMRHLTLEKDLIVNVNMKKFPHGPITRRGKERSIRIFSESREVGTAFRQGLVYDLDDKKNLPLLNDEICEYISHRSKSKLIGYVGSDLSVGSETFHPVTSEELHCLHGLLKFIAKWEADNEVNYASRSKFTIVSPRHHILDILMIPFGNERCRLVFTAHRGLFVITLAPSQRPTGINSPSSATRKICYTGFELERLLTATSGTERGSFYSFIEAKLEPDITILLQCEMDAYNPKRQKYTEIKSSVDFNVRNVRHLSKLLKIWAQTALLPSTDILVGFRDPSTHVLKTVVPYSVDQIAEKLYIRDRTRSHPSYFNFNPEVAKDWTHYAIREICERLSSLVDATSSSPQSFLVEIDKNLQMKIRPTVVDYSELLGQWA</sequence>
<keyword evidence="6" id="KW-0547">Nucleotide-binding</keyword>
<evidence type="ECO:0000256" key="4">
    <source>
        <dbReference type="ARBA" id="ARBA00044676"/>
    </source>
</evidence>
<dbReference type="FunCoup" id="Q755W4">
    <property type="interactions" value="35"/>
</dbReference>
<dbReference type="InterPro" id="IPR013961">
    <property type="entry name" value="RAI1"/>
</dbReference>
<organism evidence="8 9">
    <name type="scientific">Eremothecium gossypii (strain ATCC 10895 / CBS 109.51 / FGSC 9923 / NRRL Y-1056)</name>
    <name type="common">Yeast</name>
    <name type="synonym">Ashbya gossypii</name>
    <dbReference type="NCBI Taxonomy" id="284811"/>
    <lineage>
        <taxon>Eukaryota</taxon>
        <taxon>Fungi</taxon>
        <taxon>Dikarya</taxon>
        <taxon>Ascomycota</taxon>
        <taxon>Saccharomycotina</taxon>
        <taxon>Saccharomycetes</taxon>
        <taxon>Saccharomycetales</taxon>
        <taxon>Saccharomycetaceae</taxon>
        <taxon>Eremothecium</taxon>
    </lineage>
</organism>
<dbReference type="RefSeq" id="NP_985259.2">
    <property type="nucleotide sequence ID" value="NM_210613.2"/>
</dbReference>
<feature type="domain" description="RAI1-like" evidence="7">
    <location>
        <begin position="63"/>
        <end position="366"/>
    </location>
</feature>
<dbReference type="OrthoDB" id="5853397at2759"/>
<keyword evidence="3 6" id="KW-0540">Nuclease</keyword>
<evidence type="ECO:0000259" key="7">
    <source>
        <dbReference type="Pfam" id="PF08652"/>
    </source>
</evidence>
<dbReference type="EMBL" id="AE016818">
    <property type="protein sequence ID" value="AAS53083.2"/>
    <property type="molecule type" value="Genomic_DNA"/>
</dbReference>
<evidence type="ECO:0000256" key="6">
    <source>
        <dbReference type="RuleBase" id="RU367113"/>
    </source>
</evidence>
<dbReference type="GO" id="GO:0003723">
    <property type="term" value="F:RNA binding"/>
    <property type="evidence" value="ECO:0007669"/>
    <property type="project" value="UniProtKB-KW"/>
</dbReference>
<evidence type="ECO:0000256" key="3">
    <source>
        <dbReference type="ARBA" id="ARBA00022722"/>
    </source>
</evidence>
<dbReference type="STRING" id="284811.Q755W4"/>
<dbReference type="GeneID" id="4621475"/>
<dbReference type="HOGENOM" id="CLU_696510_0_0_1"/>
<evidence type="ECO:0000256" key="1">
    <source>
        <dbReference type="ARBA" id="ARBA00001968"/>
    </source>
</evidence>
<comment type="catalytic activity">
    <reaction evidence="4">
        <text>a 5'-end (N(7)-methyl 5'-triphosphoguanosine)-ribonucleoside-ribonucleotide in mRNA + H2O = a (N(7)-methyl 5'-triphosphoguanosine)-nucleoside + a 5'-end phospho-ribonucleoside in mRNA + H(+)</text>
        <dbReference type="Rhea" id="RHEA:66928"/>
        <dbReference type="Rhea" id="RHEA-COMP:15692"/>
        <dbReference type="Rhea" id="RHEA-COMP:17313"/>
        <dbReference type="ChEBI" id="CHEBI:15377"/>
        <dbReference type="ChEBI" id="CHEBI:15378"/>
        <dbReference type="ChEBI" id="CHEBI:138282"/>
        <dbReference type="ChEBI" id="CHEBI:172876"/>
        <dbReference type="ChEBI" id="CHEBI:172877"/>
    </reaction>
    <physiologicalReaction direction="left-to-right" evidence="4">
        <dbReference type="Rhea" id="RHEA:66929"/>
    </physiologicalReaction>
</comment>
<evidence type="ECO:0000313" key="9">
    <source>
        <dbReference type="Proteomes" id="UP000000591"/>
    </source>
</evidence>
<dbReference type="PANTHER" id="PTHR12395:SF25">
    <property type="entry name" value="DECAPPING AND EXORIBONUCLEASE PROTEIN 1"/>
    <property type="match status" value="1"/>
</dbReference>
<dbReference type="KEGG" id="ago:AGOS_AER404C"/>
<dbReference type="GO" id="GO:0110155">
    <property type="term" value="P:NAD-cap decapping"/>
    <property type="evidence" value="ECO:0000318"/>
    <property type="project" value="GO_Central"/>
</dbReference>
<dbReference type="PANTHER" id="PTHR12395">
    <property type="entry name" value="DOM-3 RELATED"/>
    <property type="match status" value="1"/>
</dbReference>
<accession>Q755W4</accession>
<dbReference type="GO" id="GO:0046872">
    <property type="term" value="F:metal ion binding"/>
    <property type="evidence" value="ECO:0007669"/>
    <property type="project" value="UniProtKB-KW"/>
</dbReference>
<comment type="catalytic activity">
    <reaction evidence="5">
        <text>a 5'-end NAD(+)-phospho-ribonucleoside in mRNA + H2O = a 5'-end phospho-ribonucleoside in mRNA + NAD(+) + H(+)</text>
        <dbReference type="Rhea" id="RHEA:60880"/>
        <dbReference type="Rhea" id="RHEA-COMP:15692"/>
        <dbReference type="Rhea" id="RHEA-COMP:15698"/>
        <dbReference type="ChEBI" id="CHEBI:15377"/>
        <dbReference type="ChEBI" id="CHEBI:15378"/>
        <dbReference type="ChEBI" id="CHEBI:57540"/>
        <dbReference type="ChEBI" id="CHEBI:138282"/>
        <dbReference type="ChEBI" id="CHEBI:144029"/>
    </reaction>
    <physiologicalReaction direction="left-to-right" evidence="5">
        <dbReference type="Rhea" id="RHEA:60881"/>
    </physiologicalReaction>
</comment>
<comment type="subcellular location">
    <subcellularLocation>
        <location evidence="6">Nucleus</location>
    </subcellularLocation>
</comment>
<dbReference type="GO" id="GO:0004518">
    <property type="term" value="F:nuclease activity"/>
    <property type="evidence" value="ECO:0007669"/>
    <property type="project" value="UniProtKB-KW"/>
</dbReference>
<gene>
    <name evidence="8" type="ORF">AGOS_AER404C</name>
</gene>
<comment type="function">
    <text evidence="6">Decapping enzyme for NAD-capped RNAs: specifically hydrolyzes the nicotinamide adenine dinucleotide (NAD) cap from a subset of RNAs by removing the entire NAD moiety from the 5'-end of an NAD-capped RNA.</text>
</comment>
<evidence type="ECO:0000256" key="2">
    <source>
        <dbReference type="ARBA" id="ARBA00006562"/>
    </source>
</evidence>
<keyword evidence="6" id="KW-0378">Hydrolase</keyword>
<dbReference type="eggNOG" id="ENOG502RWNP">
    <property type="taxonomic scope" value="Eukaryota"/>
</dbReference>
<comment type="cofactor">
    <cofactor evidence="1 6">
        <name>a divalent metal cation</name>
        <dbReference type="ChEBI" id="CHEBI:60240"/>
    </cofactor>
</comment>
<protein>
    <recommendedName>
        <fullName evidence="6">Decapping nuclease</fullName>
        <ecNumber evidence="6">3.6.1.-</ecNumber>
    </recommendedName>
</protein>